<evidence type="ECO:0000259" key="2">
    <source>
        <dbReference type="Pfam" id="PF04909"/>
    </source>
</evidence>
<reference evidence="3 4" key="1">
    <citation type="submission" date="2021-03" db="EMBL/GenBank/DDBJ databases">
        <title>Sequencing the genomes of 1000 actinobacteria strains.</title>
        <authorList>
            <person name="Klenk H.-P."/>
        </authorList>
    </citation>
    <scope>NUCLEOTIDE SEQUENCE [LARGE SCALE GENOMIC DNA]</scope>
    <source>
        <strain evidence="3 4">DSM 46670</strain>
    </source>
</reference>
<dbReference type="PANTHER" id="PTHR21240">
    <property type="entry name" value="2-AMINO-3-CARBOXYLMUCONATE-6-SEMIALDEHYDE DECARBOXYLASE"/>
    <property type="match status" value="1"/>
</dbReference>
<keyword evidence="4" id="KW-1185">Reference proteome</keyword>
<accession>A0ABS4TYN1</accession>
<evidence type="ECO:0000256" key="1">
    <source>
        <dbReference type="ARBA" id="ARBA00023239"/>
    </source>
</evidence>
<keyword evidence="1" id="KW-0456">Lyase</keyword>
<dbReference type="EMBL" id="JAGINW010000001">
    <property type="protein sequence ID" value="MBP2329521.1"/>
    <property type="molecule type" value="Genomic_DNA"/>
</dbReference>
<dbReference type="Pfam" id="PF04909">
    <property type="entry name" value="Amidohydro_2"/>
    <property type="match status" value="1"/>
</dbReference>
<sequence length="391" mass="44369">MKVLPTIFDADTHIYEPDDCFTRYLPGAVRDRAVHVREHRGDRAWWFGNRPLTFVPDAIDQAHRPGDGVALFEDDQDVVLEPTNQPIYRDPAARIAAMDAQEVAHCLIYPNLGLVVENEMLDDQEALCANLTSYNLWLNEEWGFCSTGRMFAAPVLSLCDKQWAVEELDRVLTAGARTILLRPGPLIDQRSPADPYYDDFWRLLDTTRVPVIFHITQSGYTRWYGTQWGEHPAPSHRELTPFQAFTCFGARPMQDMFLNLAVNNLFGRFPQLRVVSVENGTSWVKPLLALEPFVAQQRRQGDSTASARFIVDDPLAEIIKRHLYLVPDPYEEPHTALEAVGEDNVLFGSDFPHPEGLAQPRLYLDRLTDMPEEVAIKIMGLNARDLLDGPA</sequence>
<organism evidence="3 4">
    <name type="scientific">Kibdelosporangium banguiense</name>
    <dbReference type="NCBI Taxonomy" id="1365924"/>
    <lineage>
        <taxon>Bacteria</taxon>
        <taxon>Bacillati</taxon>
        <taxon>Actinomycetota</taxon>
        <taxon>Actinomycetes</taxon>
        <taxon>Pseudonocardiales</taxon>
        <taxon>Pseudonocardiaceae</taxon>
        <taxon>Kibdelosporangium</taxon>
    </lineage>
</organism>
<evidence type="ECO:0000313" key="4">
    <source>
        <dbReference type="Proteomes" id="UP001519332"/>
    </source>
</evidence>
<comment type="caution">
    <text evidence="3">The sequence shown here is derived from an EMBL/GenBank/DDBJ whole genome shotgun (WGS) entry which is preliminary data.</text>
</comment>
<protein>
    <submittedName>
        <fullName evidence="3">TIM-barrel fold metal-dependent hydrolase</fullName>
    </submittedName>
</protein>
<gene>
    <name evidence="3" type="ORF">JOF56_009906</name>
</gene>
<dbReference type="SUPFAM" id="SSF51556">
    <property type="entry name" value="Metallo-dependent hydrolases"/>
    <property type="match status" value="1"/>
</dbReference>
<dbReference type="GO" id="GO:0016787">
    <property type="term" value="F:hydrolase activity"/>
    <property type="evidence" value="ECO:0007669"/>
    <property type="project" value="UniProtKB-KW"/>
</dbReference>
<dbReference type="InterPro" id="IPR032466">
    <property type="entry name" value="Metal_Hydrolase"/>
</dbReference>
<name>A0ABS4TYN1_9PSEU</name>
<dbReference type="PANTHER" id="PTHR21240:SF28">
    <property type="entry name" value="ISO-OROTATE DECARBOXYLASE (EUROFUNG)"/>
    <property type="match status" value="1"/>
</dbReference>
<feature type="domain" description="Amidohydrolase-related" evidence="2">
    <location>
        <begin position="66"/>
        <end position="388"/>
    </location>
</feature>
<dbReference type="Proteomes" id="UP001519332">
    <property type="component" value="Unassembled WGS sequence"/>
</dbReference>
<proteinExistence type="predicted"/>
<dbReference type="InterPro" id="IPR006680">
    <property type="entry name" value="Amidohydro-rel"/>
</dbReference>
<keyword evidence="3" id="KW-0378">Hydrolase</keyword>
<evidence type="ECO:0000313" key="3">
    <source>
        <dbReference type="EMBL" id="MBP2329521.1"/>
    </source>
</evidence>
<dbReference type="RefSeq" id="WP_209646287.1">
    <property type="nucleotide sequence ID" value="NZ_JAGINW010000001.1"/>
</dbReference>
<dbReference type="InterPro" id="IPR032465">
    <property type="entry name" value="ACMSD"/>
</dbReference>
<dbReference type="Gene3D" id="3.20.20.140">
    <property type="entry name" value="Metal-dependent hydrolases"/>
    <property type="match status" value="1"/>
</dbReference>